<accession>A0A0K1S630</accession>
<keyword evidence="2" id="KW-1185">Reference proteome</keyword>
<dbReference type="PATRIC" id="fig|1638788.3.peg.4602"/>
<protein>
    <submittedName>
        <fullName evidence="1">Uncharacterized protein</fullName>
    </submittedName>
</protein>
<dbReference type="EMBL" id="CP011339">
    <property type="protein sequence ID" value="AKV69468.1"/>
    <property type="molecule type" value="Genomic_DNA"/>
</dbReference>
<organism evidence="1 2">
    <name type="scientific">Microcystis panniformis FACHB-1757</name>
    <dbReference type="NCBI Taxonomy" id="1638788"/>
    <lineage>
        <taxon>Bacteria</taxon>
        <taxon>Bacillati</taxon>
        <taxon>Cyanobacteriota</taxon>
        <taxon>Cyanophyceae</taxon>
        <taxon>Oscillatoriophycideae</taxon>
        <taxon>Chroococcales</taxon>
        <taxon>Microcystaceae</taxon>
        <taxon>Microcystis</taxon>
    </lineage>
</organism>
<dbReference type="AlphaFoldDB" id="A0A0K1S630"/>
<evidence type="ECO:0000313" key="2">
    <source>
        <dbReference type="Proteomes" id="UP000068167"/>
    </source>
</evidence>
<evidence type="ECO:0000313" key="1">
    <source>
        <dbReference type="EMBL" id="AKV69468.1"/>
    </source>
</evidence>
<proteinExistence type="predicted"/>
<dbReference type="Proteomes" id="UP000068167">
    <property type="component" value="Chromosome"/>
</dbReference>
<sequence length="50" mass="5596">MLSIYSGVDRRSDLMTISFIVYLLPFGETQTFRFLLVLRGAAIAIADKKG</sequence>
<reference evidence="1 2" key="1">
    <citation type="journal article" date="2016" name="Stand. Genomic Sci.">
        <title>Complete genome sequence and genomic characterization of Microcystis panniformis FACHB 1757 by third-generation sequencing.</title>
        <authorList>
            <person name="Zhang J.Y."/>
            <person name="Guan R."/>
            <person name="Zhang H.J."/>
            <person name="Li H."/>
            <person name="Xiao P."/>
            <person name="Yu G.L."/>
            <person name="Du L."/>
            <person name="Cao D.M."/>
            <person name="Zhu B.C."/>
            <person name="Li R.H."/>
            <person name="Lu Z.H."/>
        </authorList>
    </citation>
    <scope>NUCLEOTIDE SEQUENCE [LARGE SCALE GENOMIC DNA]</scope>
    <source>
        <strain evidence="1 2">FACHB-1757</strain>
    </source>
</reference>
<dbReference type="KEGG" id="mpk:VL20_4565"/>
<name>A0A0K1S630_9CHRO</name>
<gene>
    <name evidence="1" type="ORF">VL20_4565</name>
</gene>